<dbReference type="CDD" id="cd00067">
    <property type="entry name" value="GAL4"/>
    <property type="match status" value="1"/>
</dbReference>
<dbReference type="InterPro" id="IPR021858">
    <property type="entry name" value="Fun_TF"/>
</dbReference>
<sequence length="847" mass="94720">MDSSEHSNSFLSPKSQLPTELYRRPSLEREGRPGKRGRASKPKVKSGCITCKARRVKCDETKPQCVRCQKFGRVCDGYAPEPSRARSLSQLQPRVPSVGLYSPNVTIHDNEEESRYFKVFSERMAYELSGFLDGTIGSSFWTRIVLQESHNVSSIRHAVIALGALSQALESTPRPHLKVNVIQDFDQKHHEQAVLHHLKGIKALNQYISSSHAPQLRNALITCLLFICFETFQGGYSSCIQQIYGGLRLLRSYYNGVQQSRRRTPQSSPSRKQKSIEASENLSRLLRSPMGSENVSTDRVITSHIEEYVDALTNPQPEIEIEAPSPDQVSFDFDQDAFTYSSFADQTSNWDFPGPSTNLQRRQTISVYSPTEYLNALPSNAPQPNWQPAPQLYLTTHDQDSGRSNFSSPGPSSPLTNTPPPSSPSATFPTIQVPAITHPRPIASRTPTPPLLQNDLIIEDIIIQNFARLEGPDLFSGIVPRIPPLVWDIHKVHAIPIPSSFTSFHIAHLCWDFLMDRTLQFYRRALFNRNFIPEASDSPATIARELMSLQNQLGAFERAFQPILDGAFQSDGMVTNPAALHMSLYQKCMAVMLASVLEDSEMVYDSLMAEFQYMVHTSRILIASQESTRLPRNNRFSFDIGVVPALHIVATKCRDPILRREAVDLLFSNPRQEGSWDSILTARYCRWIIACEEDGLPAPLLPARDSLMPGLWASDVAQNDPFGNQGPGQPSRSNTWGSGDSVLAAVDIAGLGVDDFEFGDEGNDLSSNIGFSTEFLDPMLRSGGQSYSSKGKEPAISNEGWFVPAENRVRIKSINFQNADKHFIVRCQKDLPREDGTREERETVIGW</sequence>
<evidence type="ECO:0000256" key="2">
    <source>
        <dbReference type="ARBA" id="ARBA00022833"/>
    </source>
</evidence>
<keyword evidence="1" id="KW-0479">Metal-binding</keyword>
<dbReference type="InterPro" id="IPR036864">
    <property type="entry name" value="Zn2-C6_fun-type_DNA-bd_sf"/>
</dbReference>
<evidence type="ECO:0000256" key="7">
    <source>
        <dbReference type="SAM" id="MobiDB-lite"/>
    </source>
</evidence>
<feature type="domain" description="Zn(2)-C6 fungal-type" evidence="8">
    <location>
        <begin position="47"/>
        <end position="75"/>
    </location>
</feature>
<feature type="region of interest" description="Disordered" evidence="7">
    <location>
        <begin position="1"/>
        <end position="42"/>
    </location>
</feature>
<dbReference type="PANTHER" id="PTHR36206">
    <property type="entry name" value="ASPERCRYPTIN BIOSYNTHESIS CLUSTER-SPECIFIC TRANSCRIPTION REGULATOR ATNN-RELATED"/>
    <property type="match status" value="1"/>
</dbReference>
<comment type="caution">
    <text evidence="9">The sequence shown here is derived from an EMBL/GenBank/DDBJ whole genome shotgun (WGS) entry which is preliminary data.</text>
</comment>
<evidence type="ECO:0000259" key="8">
    <source>
        <dbReference type="PROSITE" id="PS50048"/>
    </source>
</evidence>
<feature type="compositionally biased region" description="Low complexity" evidence="7">
    <location>
        <begin position="378"/>
        <end position="391"/>
    </location>
</feature>
<dbReference type="InterPro" id="IPR052360">
    <property type="entry name" value="Transcr_Regulatory_Proteins"/>
</dbReference>
<dbReference type="GO" id="GO:0008270">
    <property type="term" value="F:zinc ion binding"/>
    <property type="evidence" value="ECO:0007669"/>
    <property type="project" value="InterPro"/>
</dbReference>
<dbReference type="GO" id="GO:0003677">
    <property type="term" value="F:DNA binding"/>
    <property type="evidence" value="ECO:0007669"/>
    <property type="project" value="UniProtKB-KW"/>
</dbReference>
<feature type="compositionally biased region" description="Basic and acidic residues" evidence="7">
    <location>
        <begin position="21"/>
        <end position="33"/>
    </location>
</feature>
<feature type="compositionally biased region" description="Polar residues" evidence="7">
    <location>
        <begin position="1"/>
        <end position="18"/>
    </location>
</feature>
<dbReference type="SMART" id="SM00066">
    <property type="entry name" value="GAL4"/>
    <property type="match status" value="1"/>
</dbReference>
<keyword evidence="4" id="KW-0238">DNA-binding</keyword>
<dbReference type="PROSITE" id="PS50048">
    <property type="entry name" value="ZN2_CY6_FUNGAL_2"/>
    <property type="match status" value="1"/>
</dbReference>
<evidence type="ECO:0000256" key="6">
    <source>
        <dbReference type="ARBA" id="ARBA00023242"/>
    </source>
</evidence>
<feature type="region of interest" description="Disordered" evidence="7">
    <location>
        <begin position="376"/>
        <end position="429"/>
    </location>
</feature>
<keyword evidence="6" id="KW-0539">Nucleus</keyword>
<evidence type="ECO:0000256" key="1">
    <source>
        <dbReference type="ARBA" id="ARBA00022723"/>
    </source>
</evidence>
<evidence type="ECO:0000256" key="3">
    <source>
        <dbReference type="ARBA" id="ARBA00023015"/>
    </source>
</evidence>
<dbReference type="Proteomes" id="UP000566819">
    <property type="component" value="Unassembled WGS sequence"/>
</dbReference>
<feature type="region of interest" description="Disordered" evidence="7">
    <location>
        <begin position="718"/>
        <end position="737"/>
    </location>
</feature>
<dbReference type="GO" id="GO:0000981">
    <property type="term" value="F:DNA-binding transcription factor activity, RNA polymerase II-specific"/>
    <property type="evidence" value="ECO:0007669"/>
    <property type="project" value="InterPro"/>
</dbReference>
<dbReference type="EMBL" id="JAAMPI010000304">
    <property type="protein sequence ID" value="KAF4632937.1"/>
    <property type="molecule type" value="Genomic_DNA"/>
</dbReference>
<evidence type="ECO:0000256" key="4">
    <source>
        <dbReference type="ARBA" id="ARBA00023125"/>
    </source>
</evidence>
<dbReference type="AlphaFoldDB" id="A0A8H4W410"/>
<dbReference type="SUPFAM" id="SSF57701">
    <property type="entry name" value="Zn2/Cys6 DNA-binding domain"/>
    <property type="match status" value="1"/>
</dbReference>
<feature type="compositionally biased region" description="Polar residues" evidence="7">
    <location>
        <begin position="727"/>
        <end position="737"/>
    </location>
</feature>
<reference evidence="9 10" key="1">
    <citation type="submission" date="2020-03" db="EMBL/GenBank/DDBJ databases">
        <title>Draft Genome Sequence of Cudoniella acicularis.</title>
        <authorList>
            <person name="Buettner E."/>
            <person name="Kellner H."/>
        </authorList>
    </citation>
    <scope>NUCLEOTIDE SEQUENCE [LARGE SCALE GENOMIC DNA]</scope>
    <source>
        <strain evidence="9 10">DSM 108380</strain>
    </source>
</reference>
<proteinExistence type="predicted"/>
<accession>A0A8H4W410</accession>
<name>A0A8H4W410_9HELO</name>
<protein>
    <recommendedName>
        <fullName evidence="8">Zn(2)-C6 fungal-type domain-containing protein</fullName>
    </recommendedName>
</protein>
<keyword evidence="5" id="KW-0804">Transcription</keyword>
<evidence type="ECO:0000313" key="10">
    <source>
        <dbReference type="Proteomes" id="UP000566819"/>
    </source>
</evidence>
<keyword evidence="10" id="KW-1185">Reference proteome</keyword>
<evidence type="ECO:0000313" key="9">
    <source>
        <dbReference type="EMBL" id="KAF4632937.1"/>
    </source>
</evidence>
<evidence type="ECO:0000256" key="5">
    <source>
        <dbReference type="ARBA" id="ARBA00023163"/>
    </source>
</evidence>
<keyword evidence="2" id="KW-0862">Zinc</keyword>
<dbReference type="Pfam" id="PF00172">
    <property type="entry name" value="Zn_clus"/>
    <property type="match status" value="1"/>
</dbReference>
<dbReference type="PROSITE" id="PS00463">
    <property type="entry name" value="ZN2_CY6_FUNGAL_1"/>
    <property type="match status" value="1"/>
</dbReference>
<dbReference type="Pfam" id="PF11951">
    <property type="entry name" value="Fungal_trans_2"/>
    <property type="match status" value="1"/>
</dbReference>
<feature type="compositionally biased region" description="Low complexity" evidence="7">
    <location>
        <begin position="407"/>
        <end position="416"/>
    </location>
</feature>
<gene>
    <name evidence="9" type="ORF">G7Y89_g5186</name>
</gene>
<keyword evidence="3" id="KW-0805">Transcription regulation</keyword>
<dbReference type="Gene3D" id="4.10.240.10">
    <property type="entry name" value="Zn(2)-C6 fungal-type DNA-binding domain"/>
    <property type="match status" value="1"/>
</dbReference>
<organism evidence="9 10">
    <name type="scientific">Cudoniella acicularis</name>
    <dbReference type="NCBI Taxonomy" id="354080"/>
    <lineage>
        <taxon>Eukaryota</taxon>
        <taxon>Fungi</taxon>
        <taxon>Dikarya</taxon>
        <taxon>Ascomycota</taxon>
        <taxon>Pezizomycotina</taxon>
        <taxon>Leotiomycetes</taxon>
        <taxon>Helotiales</taxon>
        <taxon>Tricladiaceae</taxon>
        <taxon>Cudoniella</taxon>
    </lineage>
</organism>
<dbReference type="PANTHER" id="PTHR36206:SF4">
    <property type="entry name" value="HYPOTHETICAL CONSERVED PROTEIN (EUROFUNG)-RELATED"/>
    <property type="match status" value="1"/>
</dbReference>
<feature type="region of interest" description="Disordered" evidence="7">
    <location>
        <begin position="258"/>
        <end position="280"/>
    </location>
</feature>
<dbReference type="OrthoDB" id="3598904at2759"/>
<dbReference type="InterPro" id="IPR001138">
    <property type="entry name" value="Zn2Cys6_DnaBD"/>
</dbReference>